<evidence type="ECO:0000256" key="4">
    <source>
        <dbReference type="ARBA" id="ARBA00004669"/>
    </source>
</evidence>
<evidence type="ECO:0000256" key="14">
    <source>
        <dbReference type="ARBA" id="ARBA00048811"/>
    </source>
</evidence>
<dbReference type="GO" id="GO:0046100">
    <property type="term" value="P:hypoxanthine metabolic process"/>
    <property type="evidence" value="ECO:0007669"/>
    <property type="project" value="TreeGrafter"/>
</dbReference>
<dbReference type="CDD" id="cd06223">
    <property type="entry name" value="PRTases_typeI"/>
    <property type="match status" value="1"/>
</dbReference>
<dbReference type="NCBIfam" id="TIGR01203">
    <property type="entry name" value="HGPRTase"/>
    <property type="match status" value="1"/>
</dbReference>
<dbReference type="GO" id="GO:0052657">
    <property type="term" value="F:guanine phosphoribosyltransferase activity"/>
    <property type="evidence" value="ECO:0007669"/>
    <property type="project" value="UniProtKB-ARBA"/>
</dbReference>
<keyword evidence="9 16" id="KW-0808">Transferase</keyword>
<dbReference type="GO" id="GO:0032264">
    <property type="term" value="P:IMP salvage"/>
    <property type="evidence" value="ECO:0007669"/>
    <property type="project" value="TreeGrafter"/>
</dbReference>
<comment type="cofactor">
    <cofactor evidence="1 16">
        <name>Mg(2+)</name>
        <dbReference type="ChEBI" id="CHEBI:18420"/>
    </cofactor>
</comment>
<dbReference type="GO" id="GO:0006166">
    <property type="term" value="P:purine ribonucleoside salvage"/>
    <property type="evidence" value="ECO:0007669"/>
    <property type="project" value="UniProtKB-KW"/>
</dbReference>
<keyword evidence="11 16" id="KW-0660">Purine salvage</keyword>
<feature type="domain" description="Phosphoribosyltransferase" evidence="17">
    <location>
        <begin position="14"/>
        <end position="159"/>
    </location>
</feature>
<dbReference type="Pfam" id="PF00156">
    <property type="entry name" value="Pribosyltran"/>
    <property type="match status" value="1"/>
</dbReference>
<reference evidence="18" key="2">
    <citation type="journal article" date="2021" name="PeerJ">
        <title>Extensive microbial diversity within the chicken gut microbiome revealed by metagenomics and culture.</title>
        <authorList>
            <person name="Gilroy R."/>
            <person name="Ravi A."/>
            <person name="Getino M."/>
            <person name="Pursley I."/>
            <person name="Horton D.L."/>
            <person name="Alikhan N.F."/>
            <person name="Baker D."/>
            <person name="Gharbi K."/>
            <person name="Hall N."/>
            <person name="Watson M."/>
            <person name="Adriaenssens E.M."/>
            <person name="Foster-Nyarko E."/>
            <person name="Jarju S."/>
            <person name="Secka A."/>
            <person name="Antonio M."/>
            <person name="Oren A."/>
            <person name="Chaudhuri R.R."/>
            <person name="La Ragione R."/>
            <person name="Hildebrand F."/>
            <person name="Pallen M.J."/>
        </authorList>
    </citation>
    <scope>NUCLEOTIDE SEQUENCE</scope>
    <source>
        <strain evidence="18">CHK176-6737</strain>
    </source>
</reference>
<dbReference type="Proteomes" id="UP000824125">
    <property type="component" value="Unassembled WGS sequence"/>
</dbReference>
<dbReference type="InterPro" id="IPR050408">
    <property type="entry name" value="HGPRT"/>
</dbReference>
<keyword evidence="7 16" id="KW-0963">Cytoplasm</keyword>
<evidence type="ECO:0000256" key="3">
    <source>
        <dbReference type="ARBA" id="ARBA00004496"/>
    </source>
</evidence>
<evidence type="ECO:0000256" key="8">
    <source>
        <dbReference type="ARBA" id="ARBA00022676"/>
    </source>
</evidence>
<evidence type="ECO:0000256" key="5">
    <source>
        <dbReference type="ARBA" id="ARBA00004676"/>
    </source>
</evidence>
<sequence length="179" mass="19870">MHQDIERVLVTEEELQAIAARLGAQISKDYLGKNLLLIGILRGSVVFLSDLMRHITVPCRVDFMSVSSYGSGVNSTGIVKIVHDLDINIDGCDVLIVEDILDTGRTLAHLKELLSSRHPNSIRICTCLDKPDRRVNDLTADYCGVKIPDEYVVGYGLDYDNFYRNLPYVGVLKPSVYGG</sequence>
<evidence type="ECO:0000256" key="15">
    <source>
        <dbReference type="ARBA" id="ARBA00049402"/>
    </source>
</evidence>
<keyword evidence="12 16" id="KW-0547">Nucleotide-binding</keyword>
<comment type="catalytic activity">
    <reaction evidence="15">
        <text>IMP + diphosphate = hypoxanthine + 5-phospho-alpha-D-ribose 1-diphosphate</text>
        <dbReference type="Rhea" id="RHEA:17973"/>
        <dbReference type="ChEBI" id="CHEBI:17368"/>
        <dbReference type="ChEBI" id="CHEBI:33019"/>
        <dbReference type="ChEBI" id="CHEBI:58017"/>
        <dbReference type="ChEBI" id="CHEBI:58053"/>
        <dbReference type="EC" id="2.4.2.8"/>
    </reaction>
    <physiologicalReaction direction="right-to-left" evidence="15">
        <dbReference type="Rhea" id="RHEA:17975"/>
    </physiologicalReaction>
</comment>
<evidence type="ECO:0000256" key="16">
    <source>
        <dbReference type="RuleBase" id="RU364099"/>
    </source>
</evidence>
<name>A0A9D1MVB0_9FIRM</name>
<dbReference type="GO" id="GO:0000166">
    <property type="term" value="F:nucleotide binding"/>
    <property type="evidence" value="ECO:0007669"/>
    <property type="project" value="UniProtKB-KW"/>
</dbReference>
<evidence type="ECO:0000256" key="2">
    <source>
        <dbReference type="ARBA" id="ARBA00002049"/>
    </source>
</evidence>
<dbReference type="GO" id="GO:0006178">
    <property type="term" value="P:guanine salvage"/>
    <property type="evidence" value="ECO:0007669"/>
    <property type="project" value="TreeGrafter"/>
</dbReference>
<evidence type="ECO:0000256" key="13">
    <source>
        <dbReference type="ARBA" id="ARBA00022842"/>
    </source>
</evidence>
<comment type="function">
    <text evidence="2">Purine salvage pathway enzyme that catalyzes the transfer of the ribosyl-5-phosphate group from 5-phospho-alpha-D-ribose 1-diphosphate (PRPP) to the N9 position of the 6-oxopurines hypoxanthine and guanine to form the corresponding ribonucleotides IMP (inosine 5'-monophosphate) and GMP (guanosine 5'-monophosphate), with the release of PPi.</text>
</comment>
<evidence type="ECO:0000256" key="7">
    <source>
        <dbReference type="ARBA" id="ARBA00022490"/>
    </source>
</evidence>
<dbReference type="Gene3D" id="3.40.50.2020">
    <property type="match status" value="1"/>
</dbReference>
<dbReference type="GO" id="GO:0032263">
    <property type="term" value="P:GMP salvage"/>
    <property type="evidence" value="ECO:0007669"/>
    <property type="project" value="TreeGrafter"/>
</dbReference>
<evidence type="ECO:0000256" key="9">
    <source>
        <dbReference type="ARBA" id="ARBA00022679"/>
    </source>
</evidence>
<dbReference type="GO" id="GO:0004422">
    <property type="term" value="F:hypoxanthine phosphoribosyltransferase activity"/>
    <property type="evidence" value="ECO:0007669"/>
    <property type="project" value="InterPro"/>
</dbReference>
<dbReference type="InterPro" id="IPR000836">
    <property type="entry name" value="PRTase_dom"/>
</dbReference>
<dbReference type="AlphaFoldDB" id="A0A9D1MVB0"/>
<keyword evidence="8 16" id="KW-0328">Glycosyltransferase</keyword>
<evidence type="ECO:0000313" key="18">
    <source>
        <dbReference type="EMBL" id="HIU69252.1"/>
    </source>
</evidence>
<gene>
    <name evidence="18" type="primary">hpt</name>
    <name evidence="18" type="ORF">IAD23_04765</name>
</gene>
<comment type="pathway">
    <text evidence="5">Purine metabolism; GMP biosynthesis via salvage pathway; GMP from guanine: step 1/1.</text>
</comment>
<comment type="similarity">
    <text evidence="6 16">Belongs to the purine/pyrimidine phosphoribosyltransferase family.</text>
</comment>
<evidence type="ECO:0000256" key="10">
    <source>
        <dbReference type="ARBA" id="ARBA00022723"/>
    </source>
</evidence>
<dbReference type="GO" id="GO:0005829">
    <property type="term" value="C:cytosol"/>
    <property type="evidence" value="ECO:0007669"/>
    <property type="project" value="TreeGrafter"/>
</dbReference>
<evidence type="ECO:0000256" key="11">
    <source>
        <dbReference type="ARBA" id="ARBA00022726"/>
    </source>
</evidence>
<accession>A0A9D1MVB0</accession>
<protein>
    <recommendedName>
        <fullName evidence="16">Hypoxanthine phosphoribosyltransferase</fullName>
        <ecNumber evidence="16">2.4.2.8</ecNumber>
    </recommendedName>
</protein>
<dbReference type="PANTHER" id="PTHR43340">
    <property type="entry name" value="HYPOXANTHINE-GUANINE PHOSPHORIBOSYLTRANSFERASE"/>
    <property type="match status" value="1"/>
</dbReference>
<comment type="catalytic activity">
    <reaction evidence="14">
        <text>GMP + diphosphate = guanine + 5-phospho-alpha-D-ribose 1-diphosphate</text>
        <dbReference type="Rhea" id="RHEA:25424"/>
        <dbReference type="ChEBI" id="CHEBI:16235"/>
        <dbReference type="ChEBI" id="CHEBI:33019"/>
        <dbReference type="ChEBI" id="CHEBI:58017"/>
        <dbReference type="ChEBI" id="CHEBI:58115"/>
        <dbReference type="EC" id="2.4.2.8"/>
    </reaction>
    <physiologicalReaction direction="right-to-left" evidence="14">
        <dbReference type="Rhea" id="RHEA:25426"/>
    </physiologicalReaction>
</comment>
<organism evidence="18 19">
    <name type="scientific">Candidatus Scybalenecus merdavium</name>
    <dbReference type="NCBI Taxonomy" id="2840939"/>
    <lineage>
        <taxon>Bacteria</taxon>
        <taxon>Bacillati</taxon>
        <taxon>Bacillota</taxon>
        <taxon>Clostridia</taxon>
        <taxon>Eubacteriales</taxon>
        <taxon>Oscillospiraceae</taxon>
        <taxon>Oscillospiraceae incertae sedis</taxon>
        <taxon>Candidatus Scybalenecus</taxon>
    </lineage>
</organism>
<comment type="pathway">
    <text evidence="4 16">Purine metabolism; IMP biosynthesis via salvage pathway; IMP from hypoxanthine: step 1/1.</text>
</comment>
<dbReference type="EC" id="2.4.2.8" evidence="16"/>
<dbReference type="InterPro" id="IPR029057">
    <property type="entry name" value="PRTase-like"/>
</dbReference>
<comment type="caution">
    <text evidence="18">The sequence shown here is derived from an EMBL/GenBank/DDBJ whole genome shotgun (WGS) entry which is preliminary data.</text>
</comment>
<dbReference type="InterPro" id="IPR005904">
    <property type="entry name" value="Hxn_phspho_trans"/>
</dbReference>
<dbReference type="GO" id="GO:0000287">
    <property type="term" value="F:magnesium ion binding"/>
    <property type="evidence" value="ECO:0007669"/>
    <property type="project" value="TreeGrafter"/>
</dbReference>
<keyword evidence="10 16" id="KW-0479">Metal-binding</keyword>
<dbReference type="FunFam" id="3.40.50.2020:FF:000006">
    <property type="entry name" value="Hypoxanthine phosphoribosyltransferase"/>
    <property type="match status" value="1"/>
</dbReference>
<evidence type="ECO:0000313" key="19">
    <source>
        <dbReference type="Proteomes" id="UP000824125"/>
    </source>
</evidence>
<keyword evidence="13 16" id="KW-0460">Magnesium</keyword>
<reference evidence="18" key="1">
    <citation type="submission" date="2020-10" db="EMBL/GenBank/DDBJ databases">
        <authorList>
            <person name="Gilroy R."/>
        </authorList>
    </citation>
    <scope>NUCLEOTIDE SEQUENCE</scope>
    <source>
        <strain evidence="18">CHK176-6737</strain>
    </source>
</reference>
<proteinExistence type="inferred from homology"/>
<evidence type="ECO:0000256" key="1">
    <source>
        <dbReference type="ARBA" id="ARBA00001946"/>
    </source>
</evidence>
<dbReference type="PANTHER" id="PTHR43340:SF1">
    <property type="entry name" value="HYPOXANTHINE PHOSPHORIBOSYLTRANSFERASE"/>
    <property type="match status" value="1"/>
</dbReference>
<evidence type="ECO:0000256" key="12">
    <source>
        <dbReference type="ARBA" id="ARBA00022741"/>
    </source>
</evidence>
<evidence type="ECO:0000256" key="6">
    <source>
        <dbReference type="ARBA" id="ARBA00008391"/>
    </source>
</evidence>
<dbReference type="SUPFAM" id="SSF53271">
    <property type="entry name" value="PRTase-like"/>
    <property type="match status" value="1"/>
</dbReference>
<dbReference type="EMBL" id="DVNM01000026">
    <property type="protein sequence ID" value="HIU69252.1"/>
    <property type="molecule type" value="Genomic_DNA"/>
</dbReference>
<evidence type="ECO:0000259" key="17">
    <source>
        <dbReference type="Pfam" id="PF00156"/>
    </source>
</evidence>
<comment type="subcellular location">
    <subcellularLocation>
        <location evidence="3 16">Cytoplasm</location>
    </subcellularLocation>
</comment>